<evidence type="ECO:0000256" key="1">
    <source>
        <dbReference type="ARBA" id="ARBA00022737"/>
    </source>
</evidence>
<keyword evidence="1" id="KW-0677">Repeat</keyword>
<accession>A0AA88GQ91</accession>
<reference evidence="5 6" key="1">
    <citation type="journal article" date="2018" name="BMC Genomics">
        <title>The genome of Naegleria lovaniensis, the basis for a comparative approach to unravel pathogenicity factors of the human pathogenic amoeba N. fowleri.</title>
        <authorList>
            <person name="Liechti N."/>
            <person name="Schurch N."/>
            <person name="Bruggmann R."/>
            <person name="Wittwer M."/>
        </authorList>
    </citation>
    <scope>NUCLEOTIDE SEQUENCE [LARGE SCALE GENOMIC DNA]</scope>
    <source>
        <strain evidence="5 6">ATCC 30569</strain>
    </source>
</reference>
<dbReference type="SUPFAM" id="SSF48452">
    <property type="entry name" value="TPR-like"/>
    <property type="match status" value="2"/>
</dbReference>
<dbReference type="InterPro" id="IPR019734">
    <property type="entry name" value="TPR_rpt"/>
</dbReference>
<evidence type="ECO:0000256" key="2">
    <source>
        <dbReference type="ARBA" id="ARBA00022803"/>
    </source>
</evidence>
<dbReference type="AlphaFoldDB" id="A0AA88GQ91"/>
<dbReference type="RefSeq" id="XP_044550879.1">
    <property type="nucleotide sequence ID" value="XM_044691283.1"/>
</dbReference>
<proteinExistence type="predicted"/>
<feature type="region of interest" description="Disordered" evidence="4">
    <location>
        <begin position="401"/>
        <end position="422"/>
    </location>
</feature>
<organism evidence="5 6">
    <name type="scientific">Naegleria lovaniensis</name>
    <name type="common">Amoeba</name>
    <dbReference type="NCBI Taxonomy" id="51637"/>
    <lineage>
        <taxon>Eukaryota</taxon>
        <taxon>Discoba</taxon>
        <taxon>Heterolobosea</taxon>
        <taxon>Tetramitia</taxon>
        <taxon>Eutetramitia</taxon>
        <taxon>Vahlkampfiidae</taxon>
        <taxon>Naegleria</taxon>
    </lineage>
</organism>
<feature type="repeat" description="TPR" evidence="3">
    <location>
        <begin position="430"/>
        <end position="463"/>
    </location>
</feature>
<dbReference type="InterPro" id="IPR050498">
    <property type="entry name" value="Ycf3"/>
</dbReference>
<dbReference type="GeneID" id="68094378"/>
<gene>
    <name evidence="5" type="ORF">C9374_001922</name>
</gene>
<dbReference type="SMART" id="SM00028">
    <property type="entry name" value="TPR"/>
    <property type="match status" value="6"/>
</dbReference>
<evidence type="ECO:0000313" key="5">
    <source>
        <dbReference type="EMBL" id="KAG2386887.1"/>
    </source>
</evidence>
<dbReference type="InterPro" id="IPR011990">
    <property type="entry name" value="TPR-like_helical_dom_sf"/>
</dbReference>
<dbReference type="Proteomes" id="UP000816034">
    <property type="component" value="Unassembled WGS sequence"/>
</dbReference>
<name>A0AA88GQ91_NAELO</name>
<keyword evidence="2 3" id="KW-0802">TPR repeat</keyword>
<dbReference type="Pfam" id="PF13181">
    <property type="entry name" value="TPR_8"/>
    <property type="match status" value="2"/>
</dbReference>
<dbReference type="Gene3D" id="1.25.40.10">
    <property type="entry name" value="Tetratricopeptide repeat domain"/>
    <property type="match status" value="2"/>
</dbReference>
<comment type="caution">
    <text evidence="5">The sequence shown here is derived from an EMBL/GenBank/DDBJ whole genome shotgun (WGS) entry which is preliminary data.</text>
</comment>
<dbReference type="PANTHER" id="PTHR44858">
    <property type="entry name" value="TETRATRICOPEPTIDE REPEAT PROTEIN 6"/>
    <property type="match status" value="1"/>
</dbReference>
<protein>
    <submittedName>
        <fullName evidence="5">Uncharacterized protein</fullName>
    </submittedName>
</protein>
<feature type="repeat" description="TPR" evidence="3">
    <location>
        <begin position="160"/>
        <end position="193"/>
    </location>
</feature>
<evidence type="ECO:0000313" key="6">
    <source>
        <dbReference type="Proteomes" id="UP000816034"/>
    </source>
</evidence>
<dbReference type="PROSITE" id="PS50005">
    <property type="entry name" value="TPR"/>
    <property type="match status" value="2"/>
</dbReference>
<evidence type="ECO:0000256" key="4">
    <source>
        <dbReference type="SAM" id="MobiDB-lite"/>
    </source>
</evidence>
<dbReference type="EMBL" id="PYSW02000014">
    <property type="protein sequence ID" value="KAG2386887.1"/>
    <property type="molecule type" value="Genomic_DNA"/>
</dbReference>
<keyword evidence="6" id="KW-1185">Reference proteome</keyword>
<sequence length="521" mass="61125">MKKIATPRLICTSKIISEKTNRTRTRIKHLQFIGNDHVLKWSLKIDQFRVYHVWASHKNEKSQPKRENAHDYASLKLLQRLAKQALASNDQPTAVELYSRIIDCLTMRRKRLGVMQQESRGEDFSLEDRAILYDAYLQRSLCTHSIEDASQMIELTPEAFAPYYVRGLYYSSQNEKEKALQDFNKVLKMNPDFSDAYIQRAKLYYLKFKDNRKAIQDFERAFQLSPKMESIEIYYLRVAHLCTDASQPESYNLEKANEYMEKALRSLTEKRKAVPLSLYNELFSCCYELHRYEKALYWAHQGIKYGSHHGPQDHPSTEEHYNHSMSMLYYHRGNLLWHQRFKRQDLAIRDLEKALSFSPNNIQALLQLALLYLRMESSGLGSNVLQQISELLDRAENELNRNTSMTSDQQNEDDSSSSKGENHSWNVHYSTLYSLKGQLYLTKNSMENAMEHVNRALQIFPDSELAYFIRGLGYVKSKELLEKARQDFEQALTISRRGGIIFTEDEIKEMIQNVWPDFFSS</sequence>
<dbReference type="Pfam" id="PF00515">
    <property type="entry name" value="TPR_1"/>
    <property type="match status" value="1"/>
</dbReference>
<evidence type="ECO:0000256" key="3">
    <source>
        <dbReference type="PROSITE-ProRule" id="PRU00339"/>
    </source>
</evidence>
<dbReference type="PANTHER" id="PTHR44858:SF1">
    <property type="entry name" value="UDP-N-ACETYLGLUCOSAMINE--PEPTIDE N-ACETYLGLUCOSAMINYLTRANSFERASE SPINDLY-RELATED"/>
    <property type="match status" value="1"/>
</dbReference>